<reference evidence="1" key="2">
    <citation type="journal article" date="2021" name="Genome Biol. Evol.">
        <title>Developing a high-quality reference genome for a parasitic bivalve with doubly uniparental inheritance (Bivalvia: Unionida).</title>
        <authorList>
            <person name="Smith C.H."/>
        </authorList>
    </citation>
    <scope>NUCLEOTIDE SEQUENCE</scope>
    <source>
        <strain evidence="1">CHS0354</strain>
        <tissue evidence="1">Mantle</tissue>
    </source>
</reference>
<gene>
    <name evidence="1" type="ORF">CHS0354_041421</name>
</gene>
<protein>
    <submittedName>
        <fullName evidence="1">Uncharacterized protein</fullName>
    </submittedName>
</protein>
<evidence type="ECO:0000313" key="2">
    <source>
        <dbReference type="Proteomes" id="UP001195483"/>
    </source>
</evidence>
<proteinExistence type="predicted"/>
<accession>A0AAE0TB26</accession>
<dbReference type="AlphaFoldDB" id="A0AAE0TB26"/>
<name>A0AAE0TB26_9BIVA</name>
<reference evidence="1" key="1">
    <citation type="journal article" date="2021" name="Genome Biol. Evol.">
        <title>A High-Quality Reference Genome for a Parasitic Bivalve with Doubly Uniparental Inheritance (Bivalvia: Unionida).</title>
        <authorList>
            <person name="Smith C.H."/>
        </authorList>
    </citation>
    <scope>NUCLEOTIDE SEQUENCE</scope>
    <source>
        <strain evidence="1">CHS0354</strain>
    </source>
</reference>
<organism evidence="1 2">
    <name type="scientific">Potamilus streckersoni</name>
    <dbReference type="NCBI Taxonomy" id="2493646"/>
    <lineage>
        <taxon>Eukaryota</taxon>
        <taxon>Metazoa</taxon>
        <taxon>Spiralia</taxon>
        <taxon>Lophotrochozoa</taxon>
        <taxon>Mollusca</taxon>
        <taxon>Bivalvia</taxon>
        <taxon>Autobranchia</taxon>
        <taxon>Heteroconchia</taxon>
        <taxon>Palaeoheterodonta</taxon>
        <taxon>Unionida</taxon>
        <taxon>Unionoidea</taxon>
        <taxon>Unionidae</taxon>
        <taxon>Ambleminae</taxon>
        <taxon>Lampsilini</taxon>
        <taxon>Potamilus</taxon>
    </lineage>
</organism>
<keyword evidence="2" id="KW-1185">Reference proteome</keyword>
<dbReference type="Proteomes" id="UP001195483">
    <property type="component" value="Unassembled WGS sequence"/>
</dbReference>
<dbReference type="EMBL" id="JAEAOA010002346">
    <property type="protein sequence ID" value="KAK3606473.1"/>
    <property type="molecule type" value="Genomic_DNA"/>
</dbReference>
<evidence type="ECO:0000313" key="1">
    <source>
        <dbReference type="EMBL" id="KAK3606473.1"/>
    </source>
</evidence>
<comment type="caution">
    <text evidence="1">The sequence shown here is derived from an EMBL/GenBank/DDBJ whole genome shotgun (WGS) entry which is preliminary data.</text>
</comment>
<reference evidence="1" key="3">
    <citation type="submission" date="2023-05" db="EMBL/GenBank/DDBJ databases">
        <authorList>
            <person name="Smith C.H."/>
        </authorList>
    </citation>
    <scope>NUCLEOTIDE SEQUENCE</scope>
    <source>
        <strain evidence="1">CHS0354</strain>
        <tissue evidence="1">Mantle</tissue>
    </source>
</reference>
<sequence>MKVKIRFQWNQSNQKRRSRLYFNGTRAKIPPIDGESSHDLLRTPEKRNDYYKEIEENYHVTDKTLTNLNNTRLSLPSNKVQC</sequence>